<feature type="region of interest" description="Disordered" evidence="1">
    <location>
        <begin position="654"/>
        <end position="679"/>
    </location>
</feature>
<dbReference type="GeneID" id="22579380"/>
<keyword evidence="4" id="KW-1185">Reference proteome</keyword>
<dbReference type="VEuPathDB" id="TriTrypDB:LPMP_353510"/>
<name>A0A088S259_LEIPA</name>
<dbReference type="PROSITE" id="PS50191">
    <property type="entry name" value="CRAL_TRIO"/>
    <property type="match status" value="1"/>
</dbReference>
<dbReference type="CDD" id="cd00170">
    <property type="entry name" value="SEC14"/>
    <property type="match status" value="1"/>
</dbReference>
<proteinExistence type="predicted"/>
<dbReference type="Gene3D" id="3.40.525.10">
    <property type="entry name" value="CRAL-TRIO lipid binding domain"/>
    <property type="match status" value="1"/>
</dbReference>
<dbReference type="InterPro" id="IPR051026">
    <property type="entry name" value="PI/PC_transfer"/>
</dbReference>
<feature type="compositionally biased region" description="Polar residues" evidence="1">
    <location>
        <begin position="668"/>
        <end position="679"/>
    </location>
</feature>
<protein>
    <recommendedName>
        <fullName evidence="2">CRAL-TRIO domain-containing protein</fullName>
    </recommendedName>
</protein>
<organism evidence="3 4">
    <name type="scientific">Leishmania panamensis</name>
    <dbReference type="NCBI Taxonomy" id="5679"/>
    <lineage>
        <taxon>Eukaryota</taxon>
        <taxon>Discoba</taxon>
        <taxon>Euglenozoa</taxon>
        <taxon>Kinetoplastea</taxon>
        <taxon>Metakinetoplastina</taxon>
        <taxon>Trypanosomatida</taxon>
        <taxon>Trypanosomatidae</taxon>
        <taxon>Leishmaniinae</taxon>
        <taxon>Leishmania</taxon>
        <taxon>Leishmania guyanensis species complex</taxon>
    </lineage>
</organism>
<dbReference type="Proteomes" id="UP000063063">
    <property type="component" value="Chromosome 35"/>
</dbReference>
<dbReference type="AlphaFoldDB" id="A0A088S259"/>
<dbReference type="VEuPathDB" id="TriTrypDB:LPAL13_350043000"/>
<dbReference type="InterPro" id="IPR036865">
    <property type="entry name" value="CRAL-TRIO_dom_sf"/>
</dbReference>
<dbReference type="EMBL" id="CP009404">
    <property type="protein sequence ID" value="AIO02488.1"/>
    <property type="molecule type" value="Genomic_DNA"/>
</dbReference>
<dbReference type="SUPFAM" id="SSF52087">
    <property type="entry name" value="CRAL/TRIO domain"/>
    <property type="match status" value="1"/>
</dbReference>
<evidence type="ECO:0000313" key="3">
    <source>
        <dbReference type="EMBL" id="AIO02488.1"/>
    </source>
</evidence>
<dbReference type="RefSeq" id="XP_010703288.1">
    <property type="nucleotide sequence ID" value="XM_010704986.1"/>
</dbReference>
<dbReference type="PANTHER" id="PTHR45657:SF1">
    <property type="entry name" value="CRAL-TRIO DOMAIN-CONTAINING PROTEIN YKL091C-RELATED"/>
    <property type="match status" value="1"/>
</dbReference>
<dbReference type="Pfam" id="PF00650">
    <property type="entry name" value="CRAL_TRIO"/>
    <property type="match status" value="1"/>
</dbReference>
<gene>
    <name evidence="3" type="ORF">LPMP_353510</name>
</gene>
<feature type="domain" description="CRAL-TRIO" evidence="2">
    <location>
        <begin position="126"/>
        <end position="282"/>
    </location>
</feature>
<dbReference type="KEGG" id="lpan:LPMP_353510"/>
<dbReference type="OrthoDB" id="43460at2759"/>
<dbReference type="SMART" id="SM00516">
    <property type="entry name" value="SEC14"/>
    <property type="match status" value="1"/>
</dbReference>
<sequence length="765" mass="84292">MPGEASDDVVATTSADWEMQYERDFDAQQSSGPFMFSESERRKNRELFSRLRDLLPFDDAYKVSDCDLMYRFLIGKHWNVAKAESGIRKYVQLRKSDNFDSIIGEQLHPTISSVLSPMHNGMPCPIYGLDREGLPVLWLSPDADKLAAAMKDFTNEQLLRCQLWSMELGRYVCLRRKVDRCTYVVDLGGITMSSVNKATLALLKSVMGLLQVAYPEIMRRLLFFNMGWTVSAAWKVLRPLVDVRVQDKIKFESGPPTLAALQQYITADQVHPSFGGTGSVNALDTILDAEVRRIRARLEDRAPPQPAADTVSITHRPSVMSCQDASQLSGEALTLYSICSTPPGTTCSSPNESPSPESDVQTEKGERVVVGAHSAVTAWLAKTNAAKGTMDALDVSLNVVSWFSEYDCDKEEASSTPVADDAAKYPSHGAALLSLHGSPTNDIVAPSHESEPVHVAKGAGPTMQQQTELPSLTISLTYGADGSISGYCRQQWIGCFKQGLFYTPTLNDEDSTSQWRFSSLLPPPQCSTPRDCAGRSVGMRWGELLNEAGHPLHNFLIVCDAQRRARYLLRVSRLRTRLTIYSIVGDAAIHTEKNNRHYVEGERAKLGVVVPHSSTISCGDKGAWMLYGEDVTKRLSRNPTRHLQQLLSKAKRAVSTAKKSGSGAPQDKASNGRWSASIFSTLPPSPLDQYRKDRDAAVDDGTQLLAECKGQTISFYKLLTENSLSDLFALTVAITQSWNNEMGSYKNKAVASKATLYSSEDDVIA</sequence>
<evidence type="ECO:0000256" key="1">
    <source>
        <dbReference type="SAM" id="MobiDB-lite"/>
    </source>
</evidence>
<dbReference type="eggNOG" id="KOG1470">
    <property type="taxonomic scope" value="Eukaryota"/>
</dbReference>
<accession>A0A088S259</accession>
<dbReference type="PANTHER" id="PTHR45657">
    <property type="entry name" value="CRAL-TRIO DOMAIN-CONTAINING PROTEIN YKL091C-RELATED"/>
    <property type="match status" value="1"/>
</dbReference>
<dbReference type="InterPro" id="IPR036273">
    <property type="entry name" value="CRAL/TRIO_N_dom_sf"/>
</dbReference>
<dbReference type="SUPFAM" id="SSF46938">
    <property type="entry name" value="CRAL/TRIO N-terminal domain"/>
    <property type="match status" value="1"/>
</dbReference>
<reference evidence="3 4" key="1">
    <citation type="journal article" date="2015" name="Sci. Rep.">
        <title>The genome of Leishmania panamensis: insights into genomics of the L. (Viannia) subgenus.</title>
        <authorList>
            <person name="Llanes A."/>
            <person name="Restrepo C.M."/>
            <person name="Vecchio G.D."/>
            <person name="Anguizola F.J."/>
            <person name="Lleonart R."/>
        </authorList>
    </citation>
    <scope>NUCLEOTIDE SEQUENCE [LARGE SCALE GENOMIC DNA]</scope>
    <source>
        <strain evidence="3 4">MHOM/PA/94/PSC-1</strain>
    </source>
</reference>
<evidence type="ECO:0000259" key="2">
    <source>
        <dbReference type="PROSITE" id="PS50191"/>
    </source>
</evidence>
<evidence type="ECO:0000313" key="4">
    <source>
        <dbReference type="Proteomes" id="UP000063063"/>
    </source>
</evidence>
<dbReference type="InterPro" id="IPR001251">
    <property type="entry name" value="CRAL-TRIO_dom"/>
</dbReference>